<dbReference type="OrthoDB" id="411301at2"/>
<protein>
    <submittedName>
        <fullName evidence="1">SRPBCC superfamily protein</fullName>
    </submittedName>
</protein>
<comment type="caution">
    <text evidence="1">The sequence shown here is derived from an EMBL/GenBank/DDBJ whole genome shotgun (WGS) entry which is preliminary data.</text>
</comment>
<name>A0A0A2M6L5_9FLAO</name>
<organism evidence="1 2">
    <name type="scientific">Flavobacterium suncheonense GH29-5 = DSM 17707</name>
    <dbReference type="NCBI Taxonomy" id="1121899"/>
    <lineage>
        <taxon>Bacteria</taxon>
        <taxon>Pseudomonadati</taxon>
        <taxon>Bacteroidota</taxon>
        <taxon>Flavobacteriia</taxon>
        <taxon>Flavobacteriales</taxon>
        <taxon>Flavobacteriaceae</taxon>
        <taxon>Flavobacterium</taxon>
    </lineage>
</organism>
<evidence type="ECO:0000313" key="2">
    <source>
        <dbReference type="Proteomes" id="UP000030121"/>
    </source>
</evidence>
<reference evidence="1 2" key="1">
    <citation type="submission" date="2013-09" db="EMBL/GenBank/DDBJ databases">
        <authorList>
            <person name="Zeng Z."/>
            <person name="Chen C."/>
        </authorList>
    </citation>
    <scope>NUCLEOTIDE SEQUENCE [LARGE SCALE GENOMIC DNA]</scope>
    <source>
        <strain evidence="1 2">GH29-5</strain>
    </source>
</reference>
<dbReference type="EMBL" id="JRLW01000016">
    <property type="protein sequence ID" value="KGO88282.1"/>
    <property type="molecule type" value="Genomic_DNA"/>
</dbReference>
<dbReference type="InterPro" id="IPR023393">
    <property type="entry name" value="START-like_dom_sf"/>
</dbReference>
<keyword evidence="2" id="KW-1185">Reference proteome</keyword>
<dbReference type="RefSeq" id="WP_026980762.1">
    <property type="nucleotide sequence ID" value="NZ_AUCZ01000014.1"/>
</dbReference>
<dbReference type="InterPro" id="IPR019587">
    <property type="entry name" value="Polyketide_cyclase/dehydratase"/>
</dbReference>
<dbReference type="Proteomes" id="UP000030121">
    <property type="component" value="Unassembled WGS sequence"/>
</dbReference>
<gene>
    <name evidence="1" type="ORF">Q764_11650</name>
</gene>
<dbReference type="eggNOG" id="COG3427">
    <property type="taxonomic scope" value="Bacteria"/>
</dbReference>
<sequence>MKYTCEIEINQPVDKVIELFDNPDNLTKWMEGLESFEHVSGEPGQPGAKSLLKFKMGKRKMEMTETVTVRNLPEEFSGYYEMDGVTNHIKNKFSAISNSKTLYKTENEFVIKNNLVMKIFALLMPGLFKKQSMKYLESFKKFAESQP</sequence>
<dbReference type="STRING" id="1121899.GCA_000430025_02455"/>
<proteinExistence type="predicted"/>
<dbReference type="Pfam" id="PF10604">
    <property type="entry name" value="Polyketide_cyc2"/>
    <property type="match status" value="1"/>
</dbReference>
<dbReference type="SUPFAM" id="SSF55961">
    <property type="entry name" value="Bet v1-like"/>
    <property type="match status" value="1"/>
</dbReference>
<accession>A0A0A2M6L5</accession>
<evidence type="ECO:0000313" key="1">
    <source>
        <dbReference type="EMBL" id="KGO88282.1"/>
    </source>
</evidence>
<dbReference type="CDD" id="cd07812">
    <property type="entry name" value="SRPBCC"/>
    <property type="match status" value="1"/>
</dbReference>
<dbReference type="AlphaFoldDB" id="A0A0A2M6L5"/>
<dbReference type="Gene3D" id="3.30.530.20">
    <property type="match status" value="1"/>
</dbReference>